<dbReference type="InterPro" id="IPR000719">
    <property type="entry name" value="Prot_kinase_dom"/>
</dbReference>
<evidence type="ECO:0000256" key="10">
    <source>
        <dbReference type="RuleBase" id="RU000304"/>
    </source>
</evidence>
<accession>A0ABQ5K039</accession>
<dbReference type="PROSITE" id="PS00107">
    <property type="entry name" value="PROTEIN_KINASE_ATP"/>
    <property type="match status" value="1"/>
</dbReference>
<evidence type="ECO:0000256" key="7">
    <source>
        <dbReference type="ARBA" id="ARBA00047899"/>
    </source>
</evidence>
<dbReference type="Pfam" id="PF00069">
    <property type="entry name" value="Pkinase"/>
    <property type="match status" value="1"/>
</dbReference>
<dbReference type="Proteomes" id="UP001057375">
    <property type="component" value="Unassembled WGS sequence"/>
</dbReference>
<dbReference type="EMBL" id="BQXS01012504">
    <property type="protein sequence ID" value="GKT24106.1"/>
    <property type="molecule type" value="Genomic_DNA"/>
</dbReference>
<dbReference type="PANTHER" id="PTHR44899">
    <property type="entry name" value="CAMK FAMILY PROTEIN KINASE"/>
    <property type="match status" value="1"/>
</dbReference>
<dbReference type="InterPro" id="IPR008271">
    <property type="entry name" value="Ser/Thr_kinase_AS"/>
</dbReference>
<feature type="region of interest" description="Disordered" evidence="12">
    <location>
        <begin position="393"/>
        <end position="436"/>
    </location>
</feature>
<keyword evidence="4 9" id="KW-0547">Nucleotide-binding</keyword>
<comment type="catalytic activity">
    <reaction evidence="8">
        <text>L-seryl-[protein] + ATP = O-phospho-L-seryl-[protein] + ADP + H(+)</text>
        <dbReference type="Rhea" id="RHEA:17989"/>
        <dbReference type="Rhea" id="RHEA-COMP:9863"/>
        <dbReference type="Rhea" id="RHEA-COMP:11604"/>
        <dbReference type="ChEBI" id="CHEBI:15378"/>
        <dbReference type="ChEBI" id="CHEBI:29999"/>
        <dbReference type="ChEBI" id="CHEBI:30616"/>
        <dbReference type="ChEBI" id="CHEBI:83421"/>
        <dbReference type="ChEBI" id="CHEBI:456216"/>
        <dbReference type="EC" id="2.7.11.1"/>
    </reaction>
</comment>
<evidence type="ECO:0000313" key="15">
    <source>
        <dbReference type="Proteomes" id="UP001057375"/>
    </source>
</evidence>
<keyword evidence="3" id="KW-0808">Transferase</keyword>
<keyword evidence="5" id="KW-0418">Kinase</keyword>
<evidence type="ECO:0000256" key="1">
    <source>
        <dbReference type="ARBA" id="ARBA00012513"/>
    </source>
</evidence>
<feature type="binding site" evidence="9">
    <location>
        <position position="64"/>
    </location>
    <ligand>
        <name>ATP</name>
        <dbReference type="ChEBI" id="CHEBI:30616"/>
    </ligand>
</feature>
<dbReference type="PANTHER" id="PTHR44899:SF3">
    <property type="entry name" value="SERINE_THREONINE-PROTEIN KINASE NEK1"/>
    <property type="match status" value="1"/>
</dbReference>
<dbReference type="InterPro" id="IPR051131">
    <property type="entry name" value="NEK_Ser/Thr_kinase_NIMA"/>
</dbReference>
<feature type="compositionally biased region" description="Basic and acidic residues" evidence="12">
    <location>
        <begin position="396"/>
        <end position="419"/>
    </location>
</feature>
<dbReference type="InterPro" id="IPR011009">
    <property type="entry name" value="Kinase-like_dom_sf"/>
</dbReference>
<evidence type="ECO:0000259" key="13">
    <source>
        <dbReference type="PROSITE" id="PS50011"/>
    </source>
</evidence>
<dbReference type="EC" id="2.7.11.1" evidence="1"/>
<protein>
    <recommendedName>
        <fullName evidence="1">non-specific serine/threonine protein kinase</fullName>
        <ecNumber evidence="1">2.7.11.1</ecNumber>
    </recommendedName>
</protein>
<dbReference type="PROSITE" id="PS00108">
    <property type="entry name" value="PROTEIN_KINASE_ST"/>
    <property type="match status" value="1"/>
</dbReference>
<dbReference type="PROSITE" id="PS50011">
    <property type="entry name" value="PROTEIN_KINASE_DOM"/>
    <property type="match status" value="1"/>
</dbReference>
<name>A0ABQ5K039_9EUKA</name>
<reference evidence="14" key="1">
    <citation type="submission" date="2022-03" db="EMBL/GenBank/DDBJ databases">
        <title>Draft genome sequence of Aduncisulcus paluster, a free-living microaerophilic Fornicata.</title>
        <authorList>
            <person name="Yuyama I."/>
            <person name="Kume K."/>
            <person name="Tamura T."/>
            <person name="Inagaki Y."/>
            <person name="Hashimoto T."/>
        </authorList>
    </citation>
    <scope>NUCLEOTIDE SEQUENCE</scope>
    <source>
        <strain evidence="14">NY0171</strain>
    </source>
</reference>
<proteinExistence type="inferred from homology"/>
<sequence>MPVLHLKTGKREHPNKLLKPPPSPRIEADEKLIAYDKRVLIGRGAFGKVFRARRRRDGMQVALKMIDLRGKTDKVVQQALNEVRVMLSFRAPQAVHQFASFVENGHVCLVMELMEGGDLEGFIKERGKQKSHLSIARVLLWTFQIVSGVNRMHMMRVLHRDLKPQNIFLTRNGDAKIGDLGLSRVMSDKTLVAHTVCGTPLYQAPEVCSGDGYDDKADVWSIGCILYEMMAFRPPFIASNHLALYNKVINDTPKPLPECYPSYLSNIVRRMLSKVASDRPPLTEVREVLLTALEREGVACRGSLEVMEKGFVTMGDILRRGVQPKLQHKIHLAIHQLYCEGDEMEGGEEGMERMEHGRCIGACREGECKDVSTCGIVVCFQRHLEWAKQMHAGKKVAKEEPSLPVFDDKADPSRHDVREKRRGSKESDEDSGSCDSISSLREQLVVTKAQLDKEREKRIRAEKKVEQLEREVRILKIK</sequence>
<evidence type="ECO:0000256" key="6">
    <source>
        <dbReference type="ARBA" id="ARBA00022840"/>
    </source>
</evidence>
<gene>
    <name evidence="14" type="ORF">ADUPG1_012632</name>
</gene>
<feature type="coiled-coil region" evidence="11">
    <location>
        <begin position="437"/>
        <end position="478"/>
    </location>
</feature>
<keyword evidence="15" id="KW-1185">Reference proteome</keyword>
<evidence type="ECO:0000256" key="2">
    <source>
        <dbReference type="ARBA" id="ARBA00022527"/>
    </source>
</evidence>
<feature type="domain" description="Protein kinase" evidence="13">
    <location>
        <begin position="35"/>
        <end position="293"/>
    </location>
</feature>
<keyword evidence="6 9" id="KW-0067">ATP-binding</keyword>
<evidence type="ECO:0000256" key="12">
    <source>
        <dbReference type="SAM" id="MobiDB-lite"/>
    </source>
</evidence>
<evidence type="ECO:0000256" key="11">
    <source>
        <dbReference type="SAM" id="Coils"/>
    </source>
</evidence>
<keyword evidence="2 10" id="KW-0723">Serine/threonine-protein kinase</keyword>
<evidence type="ECO:0000256" key="5">
    <source>
        <dbReference type="ARBA" id="ARBA00022777"/>
    </source>
</evidence>
<comment type="caution">
    <text evidence="14">The sequence shown here is derived from an EMBL/GenBank/DDBJ whole genome shotgun (WGS) entry which is preliminary data.</text>
</comment>
<evidence type="ECO:0000256" key="8">
    <source>
        <dbReference type="ARBA" id="ARBA00048679"/>
    </source>
</evidence>
<dbReference type="SMART" id="SM00220">
    <property type="entry name" value="S_TKc"/>
    <property type="match status" value="1"/>
</dbReference>
<evidence type="ECO:0000256" key="4">
    <source>
        <dbReference type="ARBA" id="ARBA00022741"/>
    </source>
</evidence>
<dbReference type="Gene3D" id="1.10.510.10">
    <property type="entry name" value="Transferase(Phosphotransferase) domain 1"/>
    <property type="match status" value="1"/>
</dbReference>
<evidence type="ECO:0000256" key="3">
    <source>
        <dbReference type="ARBA" id="ARBA00022679"/>
    </source>
</evidence>
<keyword evidence="11" id="KW-0175">Coiled coil</keyword>
<dbReference type="SUPFAM" id="SSF56112">
    <property type="entry name" value="Protein kinase-like (PK-like)"/>
    <property type="match status" value="1"/>
</dbReference>
<feature type="region of interest" description="Disordered" evidence="12">
    <location>
        <begin position="1"/>
        <end position="24"/>
    </location>
</feature>
<organism evidence="14 15">
    <name type="scientific">Aduncisulcus paluster</name>
    <dbReference type="NCBI Taxonomy" id="2918883"/>
    <lineage>
        <taxon>Eukaryota</taxon>
        <taxon>Metamonada</taxon>
        <taxon>Carpediemonas-like organisms</taxon>
        <taxon>Aduncisulcus</taxon>
    </lineage>
</organism>
<evidence type="ECO:0000256" key="9">
    <source>
        <dbReference type="PROSITE-ProRule" id="PRU10141"/>
    </source>
</evidence>
<dbReference type="InterPro" id="IPR017441">
    <property type="entry name" value="Protein_kinase_ATP_BS"/>
</dbReference>
<comment type="similarity">
    <text evidence="10">Belongs to the protein kinase superfamily.</text>
</comment>
<evidence type="ECO:0000313" key="14">
    <source>
        <dbReference type="EMBL" id="GKT24106.1"/>
    </source>
</evidence>
<comment type="catalytic activity">
    <reaction evidence="7">
        <text>L-threonyl-[protein] + ATP = O-phospho-L-threonyl-[protein] + ADP + H(+)</text>
        <dbReference type="Rhea" id="RHEA:46608"/>
        <dbReference type="Rhea" id="RHEA-COMP:11060"/>
        <dbReference type="Rhea" id="RHEA-COMP:11605"/>
        <dbReference type="ChEBI" id="CHEBI:15378"/>
        <dbReference type="ChEBI" id="CHEBI:30013"/>
        <dbReference type="ChEBI" id="CHEBI:30616"/>
        <dbReference type="ChEBI" id="CHEBI:61977"/>
        <dbReference type="ChEBI" id="CHEBI:456216"/>
        <dbReference type="EC" id="2.7.11.1"/>
    </reaction>
</comment>